<evidence type="ECO:0008006" key="4">
    <source>
        <dbReference type="Google" id="ProtNLM"/>
    </source>
</evidence>
<protein>
    <recommendedName>
        <fullName evidence="4">Transmembrane protein</fullName>
    </recommendedName>
</protein>
<keyword evidence="3" id="KW-1185">Reference proteome</keyword>
<comment type="caution">
    <text evidence="2">The sequence shown here is derived from an EMBL/GenBank/DDBJ whole genome shotgun (WGS) entry which is preliminary data.</text>
</comment>
<gene>
    <name evidence="2" type="ORF">B0T22DRAFT_168824</name>
</gene>
<evidence type="ECO:0000313" key="2">
    <source>
        <dbReference type="EMBL" id="KAK3689218.1"/>
    </source>
</evidence>
<keyword evidence="1" id="KW-1133">Transmembrane helix</keyword>
<accession>A0AAE0XAV7</accession>
<dbReference type="AlphaFoldDB" id="A0AAE0XAV7"/>
<reference evidence="2" key="1">
    <citation type="journal article" date="2023" name="Mol. Phylogenet. Evol.">
        <title>Genome-scale phylogeny and comparative genomics of the fungal order Sordariales.</title>
        <authorList>
            <person name="Hensen N."/>
            <person name="Bonometti L."/>
            <person name="Westerberg I."/>
            <person name="Brannstrom I.O."/>
            <person name="Guillou S."/>
            <person name="Cros-Aarteil S."/>
            <person name="Calhoun S."/>
            <person name="Haridas S."/>
            <person name="Kuo A."/>
            <person name="Mondo S."/>
            <person name="Pangilinan J."/>
            <person name="Riley R."/>
            <person name="LaButti K."/>
            <person name="Andreopoulos B."/>
            <person name="Lipzen A."/>
            <person name="Chen C."/>
            <person name="Yan M."/>
            <person name="Daum C."/>
            <person name="Ng V."/>
            <person name="Clum A."/>
            <person name="Steindorff A."/>
            <person name="Ohm R.A."/>
            <person name="Martin F."/>
            <person name="Silar P."/>
            <person name="Natvig D.O."/>
            <person name="Lalanne C."/>
            <person name="Gautier V."/>
            <person name="Ament-Velasquez S.L."/>
            <person name="Kruys A."/>
            <person name="Hutchinson M.I."/>
            <person name="Powell A.J."/>
            <person name="Barry K."/>
            <person name="Miller A.N."/>
            <person name="Grigoriev I.V."/>
            <person name="Debuchy R."/>
            <person name="Gladieux P."/>
            <person name="Hiltunen Thoren M."/>
            <person name="Johannesson H."/>
        </authorList>
    </citation>
    <scope>NUCLEOTIDE SEQUENCE</scope>
    <source>
        <strain evidence="2">CBS 314.62</strain>
    </source>
</reference>
<reference evidence="2" key="2">
    <citation type="submission" date="2023-06" db="EMBL/GenBank/DDBJ databases">
        <authorList>
            <consortium name="Lawrence Berkeley National Laboratory"/>
            <person name="Haridas S."/>
            <person name="Hensen N."/>
            <person name="Bonometti L."/>
            <person name="Westerberg I."/>
            <person name="Brannstrom I.O."/>
            <person name="Guillou S."/>
            <person name="Cros-Aarteil S."/>
            <person name="Calhoun S."/>
            <person name="Kuo A."/>
            <person name="Mondo S."/>
            <person name="Pangilinan J."/>
            <person name="Riley R."/>
            <person name="Labutti K."/>
            <person name="Andreopoulos B."/>
            <person name="Lipzen A."/>
            <person name="Chen C."/>
            <person name="Yanf M."/>
            <person name="Daum C."/>
            <person name="Ng V."/>
            <person name="Clum A."/>
            <person name="Steindorff A."/>
            <person name="Ohm R."/>
            <person name="Martin F."/>
            <person name="Silar P."/>
            <person name="Natvig D."/>
            <person name="Lalanne C."/>
            <person name="Gautier V."/>
            <person name="Ament-Velasquez S.L."/>
            <person name="Kruys A."/>
            <person name="Hutchinson M.I."/>
            <person name="Powell A.J."/>
            <person name="Barry K."/>
            <person name="Miller A.N."/>
            <person name="Grigoriev I.V."/>
            <person name="Debuchy R."/>
            <person name="Gladieux P."/>
            <person name="Thoren M.H."/>
            <person name="Johannesson H."/>
        </authorList>
    </citation>
    <scope>NUCLEOTIDE SEQUENCE</scope>
    <source>
        <strain evidence="2">CBS 314.62</strain>
    </source>
</reference>
<sequence>MGACPQTERLIVRGCAVSSEASFGGRANHRPGGRVRSPTSAGRGVLRFLRIRDPRRDWEQSRAERCHFSFLPFLPIVRPLCLCLLSFFSLIAFHIFSSCPSFWEFDHCWAIGCLLFGSLRFFFVAGRRIHSVLSSVRLCDPPDLFDSPASVDLIA</sequence>
<proteinExistence type="predicted"/>
<evidence type="ECO:0000256" key="1">
    <source>
        <dbReference type="SAM" id="Phobius"/>
    </source>
</evidence>
<feature type="transmembrane region" description="Helical" evidence="1">
    <location>
        <begin position="108"/>
        <end position="125"/>
    </location>
</feature>
<feature type="transmembrane region" description="Helical" evidence="1">
    <location>
        <begin position="70"/>
        <end position="96"/>
    </location>
</feature>
<evidence type="ECO:0000313" key="3">
    <source>
        <dbReference type="Proteomes" id="UP001270362"/>
    </source>
</evidence>
<organism evidence="2 3">
    <name type="scientific">Podospora appendiculata</name>
    <dbReference type="NCBI Taxonomy" id="314037"/>
    <lineage>
        <taxon>Eukaryota</taxon>
        <taxon>Fungi</taxon>
        <taxon>Dikarya</taxon>
        <taxon>Ascomycota</taxon>
        <taxon>Pezizomycotina</taxon>
        <taxon>Sordariomycetes</taxon>
        <taxon>Sordariomycetidae</taxon>
        <taxon>Sordariales</taxon>
        <taxon>Podosporaceae</taxon>
        <taxon>Podospora</taxon>
    </lineage>
</organism>
<keyword evidence="1" id="KW-0812">Transmembrane</keyword>
<dbReference type="EMBL" id="JAULSO010000002">
    <property type="protein sequence ID" value="KAK3689218.1"/>
    <property type="molecule type" value="Genomic_DNA"/>
</dbReference>
<name>A0AAE0XAV7_9PEZI</name>
<keyword evidence="1" id="KW-0472">Membrane</keyword>
<dbReference type="Proteomes" id="UP001270362">
    <property type="component" value="Unassembled WGS sequence"/>
</dbReference>